<reference evidence="2 3" key="1">
    <citation type="submission" date="2017-02" db="EMBL/GenBank/DDBJ databases">
        <authorList>
            <person name="Peterson S.W."/>
        </authorList>
    </citation>
    <scope>NUCLEOTIDE SEQUENCE [LARGE SCALE GENOMIC DNA]</scope>
    <source>
        <strain evidence="2 3">DSM 15102</strain>
    </source>
</reference>
<dbReference type="EMBL" id="FUWV01000010">
    <property type="protein sequence ID" value="SJZ76713.1"/>
    <property type="molecule type" value="Genomic_DNA"/>
</dbReference>
<evidence type="ECO:0000313" key="2">
    <source>
        <dbReference type="EMBL" id="SJZ76713.1"/>
    </source>
</evidence>
<keyword evidence="1" id="KW-1133">Transmembrane helix</keyword>
<evidence type="ECO:0000313" key="3">
    <source>
        <dbReference type="Proteomes" id="UP000196365"/>
    </source>
</evidence>
<keyword evidence="1" id="KW-0472">Membrane</keyword>
<sequence>MLNGLKKDTRYIYLSNKIEIKYEYSNKMMYKKGISMQKIERRNILSKLLGWFFIFIGIGLFFIKDIREYITGLSPYSFKLFLMSPSCFMLGISLIWKNKNKKFFKIISSLLMGLSIIYVIILSASWLCLYKYDSSNLEIS</sequence>
<accession>A0A1T4NC81</accession>
<organism evidence="2 3">
    <name type="scientific">Garciella nitratireducens DSM 15102</name>
    <dbReference type="NCBI Taxonomy" id="1121911"/>
    <lineage>
        <taxon>Bacteria</taxon>
        <taxon>Bacillati</taxon>
        <taxon>Bacillota</taxon>
        <taxon>Clostridia</taxon>
        <taxon>Eubacteriales</taxon>
        <taxon>Eubacteriaceae</taxon>
        <taxon>Garciella</taxon>
    </lineage>
</organism>
<feature type="transmembrane region" description="Helical" evidence="1">
    <location>
        <begin position="103"/>
        <end position="127"/>
    </location>
</feature>
<feature type="transmembrane region" description="Helical" evidence="1">
    <location>
        <begin position="76"/>
        <end position="96"/>
    </location>
</feature>
<evidence type="ECO:0000256" key="1">
    <source>
        <dbReference type="SAM" id="Phobius"/>
    </source>
</evidence>
<feature type="transmembrane region" description="Helical" evidence="1">
    <location>
        <begin position="44"/>
        <end position="64"/>
    </location>
</feature>
<dbReference type="Proteomes" id="UP000196365">
    <property type="component" value="Unassembled WGS sequence"/>
</dbReference>
<keyword evidence="3" id="KW-1185">Reference proteome</keyword>
<gene>
    <name evidence="2" type="ORF">SAMN02745973_01630</name>
</gene>
<proteinExistence type="predicted"/>
<name>A0A1T4NC81_9FIRM</name>
<keyword evidence="1" id="KW-0812">Transmembrane</keyword>
<dbReference type="AlphaFoldDB" id="A0A1T4NC81"/>
<protein>
    <submittedName>
        <fullName evidence="2">Uncharacterized protein</fullName>
    </submittedName>
</protein>